<dbReference type="PRINTS" id="PR00081">
    <property type="entry name" value="GDHRDH"/>
</dbReference>
<protein>
    <submittedName>
        <fullName evidence="5">Reductase</fullName>
    </submittedName>
</protein>
<reference evidence="5" key="1">
    <citation type="submission" date="2020-05" db="EMBL/GenBank/DDBJ databases">
        <title>Phylogenomic resolution of chytrid fungi.</title>
        <authorList>
            <person name="Stajich J.E."/>
            <person name="Amses K."/>
            <person name="Simmons R."/>
            <person name="Seto K."/>
            <person name="Myers J."/>
            <person name="Bonds A."/>
            <person name="Quandt C.A."/>
            <person name="Barry K."/>
            <person name="Liu P."/>
            <person name="Grigoriev I."/>
            <person name="Longcore J.E."/>
            <person name="James T.Y."/>
        </authorList>
    </citation>
    <scope>NUCLEOTIDE SEQUENCE</scope>
    <source>
        <strain evidence="5">PLAUS21</strain>
    </source>
</reference>
<dbReference type="InterPro" id="IPR036291">
    <property type="entry name" value="NAD(P)-bd_dom_sf"/>
</dbReference>
<dbReference type="EMBL" id="JADGKB010000006">
    <property type="protein sequence ID" value="KAJ3261342.1"/>
    <property type="molecule type" value="Genomic_DNA"/>
</dbReference>
<dbReference type="PANTHER" id="PTHR42760">
    <property type="entry name" value="SHORT-CHAIN DEHYDROGENASES/REDUCTASES FAMILY MEMBER"/>
    <property type="match status" value="1"/>
</dbReference>
<keyword evidence="3" id="KW-0560">Oxidoreductase</keyword>
<sequence>MQKIAVVSGASRGIGYAIAKRLSQDGYHIIAISKDAAKLDMKLKDFSSATGIAFDLSKVREIPSLVEQIRKIEEESKIPVSLLVNSAGITHSKLLNSTTLESIEGLFNVNLTAAMLLSQGVLKNMMRNKQGSIINIASVIGNIKGSPGLSAYSASKAGIVGFTRSLAKEVAKKNITVNAIAPGFIDTDMTSNLDHSAIVSYIPQGKLGKPEDVAEAAAYLAKAPYVTGQCLVVDGGLSL</sequence>
<dbReference type="FunFam" id="3.40.50.720:FF:000173">
    <property type="entry name" value="3-oxoacyl-[acyl-carrier protein] reductase"/>
    <property type="match status" value="1"/>
</dbReference>
<keyword evidence="6" id="KW-1185">Reference proteome</keyword>
<dbReference type="PANTHER" id="PTHR42760:SF133">
    <property type="entry name" value="3-OXOACYL-[ACYL-CARRIER-PROTEIN] REDUCTASE"/>
    <property type="match status" value="1"/>
</dbReference>
<dbReference type="GO" id="GO:0048038">
    <property type="term" value="F:quinone binding"/>
    <property type="evidence" value="ECO:0007669"/>
    <property type="project" value="TreeGrafter"/>
</dbReference>
<proteinExistence type="inferred from homology"/>
<evidence type="ECO:0000256" key="4">
    <source>
        <dbReference type="RuleBase" id="RU000363"/>
    </source>
</evidence>
<evidence type="ECO:0000313" key="6">
    <source>
        <dbReference type="Proteomes" id="UP001210925"/>
    </source>
</evidence>
<dbReference type="Pfam" id="PF00106">
    <property type="entry name" value="adh_short"/>
    <property type="match status" value="1"/>
</dbReference>
<accession>A0AAD5Y808</accession>
<dbReference type="GO" id="GO:0006633">
    <property type="term" value="P:fatty acid biosynthetic process"/>
    <property type="evidence" value="ECO:0007669"/>
    <property type="project" value="TreeGrafter"/>
</dbReference>
<dbReference type="InterPro" id="IPR020904">
    <property type="entry name" value="Sc_DH/Rdtase_CS"/>
</dbReference>
<comment type="similarity">
    <text evidence="1 4">Belongs to the short-chain dehydrogenases/reductases (SDR) family.</text>
</comment>
<gene>
    <name evidence="5" type="primary">CBR4</name>
    <name evidence="5" type="ORF">HK103_005950</name>
</gene>
<evidence type="ECO:0000256" key="3">
    <source>
        <dbReference type="ARBA" id="ARBA00023002"/>
    </source>
</evidence>
<evidence type="ECO:0000256" key="2">
    <source>
        <dbReference type="ARBA" id="ARBA00022857"/>
    </source>
</evidence>
<evidence type="ECO:0000313" key="5">
    <source>
        <dbReference type="EMBL" id="KAJ3261342.1"/>
    </source>
</evidence>
<comment type="caution">
    <text evidence="5">The sequence shown here is derived from an EMBL/GenBank/DDBJ whole genome shotgun (WGS) entry which is preliminary data.</text>
</comment>
<dbReference type="PRINTS" id="PR00080">
    <property type="entry name" value="SDRFAMILY"/>
</dbReference>
<dbReference type="AlphaFoldDB" id="A0AAD5Y808"/>
<organism evidence="5 6">
    <name type="scientific">Boothiomyces macroporosus</name>
    <dbReference type="NCBI Taxonomy" id="261099"/>
    <lineage>
        <taxon>Eukaryota</taxon>
        <taxon>Fungi</taxon>
        <taxon>Fungi incertae sedis</taxon>
        <taxon>Chytridiomycota</taxon>
        <taxon>Chytridiomycota incertae sedis</taxon>
        <taxon>Chytridiomycetes</taxon>
        <taxon>Rhizophydiales</taxon>
        <taxon>Terramycetaceae</taxon>
        <taxon>Boothiomyces</taxon>
    </lineage>
</organism>
<evidence type="ECO:0000256" key="1">
    <source>
        <dbReference type="ARBA" id="ARBA00006484"/>
    </source>
</evidence>
<name>A0AAD5Y808_9FUNG</name>
<dbReference type="GO" id="GO:0016616">
    <property type="term" value="F:oxidoreductase activity, acting on the CH-OH group of donors, NAD or NADP as acceptor"/>
    <property type="evidence" value="ECO:0007669"/>
    <property type="project" value="TreeGrafter"/>
</dbReference>
<dbReference type="Proteomes" id="UP001210925">
    <property type="component" value="Unassembled WGS sequence"/>
</dbReference>
<dbReference type="PROSITE" id="PS00061">
    <property type="entry name" value="ADH_SHORT"/>
    <property type="match status" value="1"/>
</dbReference>
<dbReference type="SUPFAM" id="SSF51735">
    <property type="entry name" value="NAD(P)-binding Rossmann-fold domains"/>
    <property type="match status" value="1"/>
</dbReference>
<keyword evidence="2" id="KW-0521">NADP</keyword>
<dbReference type="Gene3D" id="3.40.50.720">
    <property type="entry name" value="NAD(P)-binding Rossmann-like Domain"/>
    <property type="match status" value="1"/>
</dbReference>
<dbReference type="InterPro" id="IPR002347">
    <property type="entry name" value="SDR_fam"/>
</dbReference>